<dbReference type="Gene3D" id="3.40.50.80">
    <property type="entry name" value="Nucleotide-binding domain of ferredoxin-NADP reductase (FNR) module"/>
    <property type="match status" value="1"/>
</dbReference>
<feature type="region of interest" description="Disordered" evidence="13">
    <location>
        <begin position="1"/>
        <end position="28"/>
    </location>
</feature>
<keyword evidence="6 14" id="KW-0812">Transmembrane</keyword>
<evidence type="ECO:0000256" key="14">
    <source>
        <dbReference type="SAM" id="Phobius"/>
    </source>
</evidence>
<dbReference type="GO" id="GO:0006879">
    <property type="term" value="P:intracellular iron ion homeostasis"/>
    <property type="evidence" value="ECO:0007669"/>
    <property type="project" value="TreeGrafter"/>
</dbReference>
<dbReference type="GO" id="GO:0006826">
    <property type="term" value="P:iron ion transport"/>
    <property type="evidence" value="ECO:0007669"/>
    <property type="project" value="UniProtKB-ARBA"/>
</dbReference>
<evidence type="ECO:0000256" key="1">
    <source>
        <dbReference type="ARBA" id="ARBA00004651"/>
    </source>
</evidence>
<evidence type="ECO:0000256" key="3">
    <source>
        <dbReference type="ARBA" id="ARBA00012668"/>
    </source>
</evidence>
<dbReference type="InterPro" id="IPR013112">
    <property type="entry name" value="FAD-bd_8"/>
</dbReference>
<dbReference type="SUPFAM" id="SSF63380">
    <property type="entry name" value="Riboflavin synthase domain-like"/>
    <property type="match status" value="1"/>
</dbReference>
<evidence type="ECO:0000256" key="12">
    <source>
        <dbReference type="ARBA" id="ARBA00048483"/>
    </source>
</evidence>
<dbReference type="GO" id="GO:0015677">
    <property type="term" value="P:copper ion import"/>
    <property type="evidence" value="ECO:0007669"/>
    <property type="project" value="TreeGrafter"/>
</dbReference>
<evidence type="ECO:0000256" key="8">
    <source>
        <dbReference type="ARBA" id="ARBA00022989"/>
    </source>
</evidence>
<dbReference type="InterPro" id="IPR017938">
    <property type="entry name" value="Riboflavin_synthase-like_b-brl"/>
</dbReference>
<dbReference type="GO" id="GO:0052851">
    <property type="term" value="F:ferric-chelate reductase (NADPH) activity"/>
    <property type="evidence" value="ECO:0007669"/>
    <property type="project" value="UniProtKB-EC"/>
</dbReference>
<gene>
    <name evidence="16" type="ORF">J3R30DRAFT_3654244</name>
</gene>
<evidence type="ECO:0000256" key="13">
    <source>
        <dbReference type="SAM" id="MobiDB-lite"/>
    </source>
</evidence>
<accession>A0A9W9ASX8</accession>
<dbReference type="GO" id="GO:0005886">
    <property type="term" value="C:plasma membrane"/>
    <property type="evidence" value="ECO:0007669"/>
    <property type="project" value="UniProtKB-SubCell"/>
</dbReference>
<comment type="caution">
    <text evidence="16">The sequence shown here is derived from an EMBL/GenBank/DDBJ whole genome shotgun (WGS) entry which is preliminary data.</text>
</comment>
<feature type="transmembrane region" description="Helical" evidence="14">
    <location>
        <begin position="257"/>
        <end position="277"/>
    </location>
</feature>
<feature type="domain" description="FAD-binding FR-type" evidence="15">
    <location>
        <begin position="312"/>
        <end position="432"/>
    </location>
</feature>
<evidence type="ECO:0000256" key="2">
    <source>
        <dbReference type="ARBA" id="ARBA00006278"/>
    </source>
</evidence>
<protein>
    <recommendedName>
        <fullName evidence="3">ferric-chelate reductase (NADPH)</fullName>
        <ecNumber evidence="3">1.16.1.9</ecNumber>
    </recommendedName>
</protein>
<dbReference type="Proteomes" id="UP001150266">
    <property type="component" value="Unassembled WGS sequence"/>
</dbReference>
<reference evidence="16" key="1">
    <citation type="submission" date="2022-08" db="EMBL/GenBank/DDBJ databases">
        <title>A Global Phylogenomic Analysis of the Shiitake Genus Lentinula.</title>
        <authorList>
            <consortium name="DOE Joint Genome Institute"/>
            <person name="Sierra-Patev S."/>
            <person name="Min B."/>
            <person name="Naranjo-Ortiz M."/>
            <person name="Looney B."/>
            <person name="Konkel Z."/>
            <person name="Slot J.C."/>
            <person name="Sakamoto Y."/>
            <person name="Steenwyk J.L."/>
            <person name="Rokas A."/>
            <person name="Carro J."/>
            <person name="Camarero S."/>
            <person name="Ferreira P."/>
            <person name="Molpeceres G."/>
            <person name="Ruiz-Duenas F.J."/>
            <person name="Serrano A."/>
            <person name="Henrissat B."/>
            <person name="Drula E."/>
            <person name="Hughes K.W."/>
            <person name="Mata J.L."/>
            <person name="Ishikawa N.K."/>
            <person name="Vargas-Isla R."/>
            <person name="Ushijima S."/>
            <person name="Smith C.A."/>
            <person name="Ahrendt S."/>
            <person name="Andreopoulos W."/>
            <person name="He G."/>
            <person name="Labutti K."/>
            <person name="Lipzen A."/>
            <person name="Ng V."/>
            <person name="Riley R."/>
            <person name="Sandor L."/>
            <person name="Barry K."/>
            <person name="Martinez A.T."/>
            <person name="Xiao Y."/>
            <person name="Gibbons J.G."/>
            <person name="Terashima K."/>
            <person name="Grigoriev I.V."/>
            <person name="Hibbett D.S."/>
        </authorList>
    </citation>
    <scope>NUCLEOTIDE SEQUENCE</scope>
    <source>
        <strain evidence="16">JLM2183</strain>
    </source>
</reference>
<dbReference type="SFLD" id="SFLDS00052">
    <property type="entry name" value="Ferric_Reductase_Domain"/>
    <property type="match status" value="1"/>
</dbReference>
<evidence type="ECO:0000256" key="11">
    <source>
        <dbReference type="ARBA" id="ARBA00023136"/>
    </source>
</evidence>
<feature type="transmembrane region" description="Helical" evidence="14">
    <location>
        <begin position="34"/>
        <end position="52"/>
    </location>
</feature>
<keyword evidence="7" id="KW-0249">Electron transport</keyword>
<evidence type="ECO:0000256" key="5">
    <source>
        <dbReference type="ARBA" id="ARBA00022475"/>
    </source>
</evidence>
<dbReference type="SFLD" id="SFLDG01168">
    <property type="entry name" value="Ferric_reductase_subgroup_(FRE"/>
    <property type="match status" value="1"/>
</dbReference>
<evidence type="ECO:0000256" key="10">
    <source>
        <dbReference type="ARBA" id="ARBA00023065"/>
    </source>
</evidence>
<feature type="transmembrane region" description="Helical" evidence="14">
    <location>
        <begin position="184"/>
        <end position="209"/>
    </location>
</feature>
<comment type="similarity">
    <text evidence="2">Belongs to the ferric reductase (FRE) family.</text>
</comment>
<dbReference type="InterPro" id="IPR051410">
    <property type="entry name" value="Ferric/Cupric_Reductase"/>
</dbReference>
<dbReference type="PANTHER" id="PTHR32361">
    <property type="entry name" value="FERRIC/CUPRIC REDUCTASE TRANSMEMBRANE COMPONENT"/>
    <property type="match status" value="1"/>
</dbReference>
<evidence type="ECO:0000256" key="4">
    <source>
        <dbReference type="ARBA" id="ARBA00022448"/>
    </source>
</evidence>
<evidence type="ECO:0000256" key="9">
    <source>
        <dbReference type="ARBA" id="ARBA00023002"/>
    </source>
</evidence>
<keyword evidence="11 14" id="KW-0472">Membrane</keyword>
<keyword evidence="9" id="KW-0560">Oxidoreductase</keyword>
<dbReference type="Pfam" id="PF08022">
    <property type="entry name" value="FAD_binding_8"/>
    <property type="match status" value="1"/>
</dbReference>
<evidence type="ECO:0000259" key="15">
    <source>
        <dbReference type="PROSITE" id="PS51384"/>
    </source>
</evidence>
<dbReference type="OrthoDB" id="17725at2759"/>
<evidence type="ECO:0000313" key="16">
    <source>
        <dbReference type="EMBL" id="KAJ4487829.1"/>
    </source>
</evidence>
<comment type="catalytic activity">
    <reaction evidence="12">
        <text>2 a Fe(II)-siderophore + NADP(+) + H(+) = 2 a Fe(III)-siderophore + NADPH</text>
        <dbReference type="Rhea" id="RHEA:28795"/>
        <dbReference type="Rhea" id="RHEA-COMP:11342"/>
        <dbReference type="Rhea" id="RHEA-COMP:11344"/>
        <dbReference type="ChEBI" id="CHEBI:15378"/>
        <dbReference type="ChEBI" id="CHEBI:29033"/>
        <dbReference type="ChEBI" id="CHEBI:29034"/>
        <dbReference type="ChEBI" id="CHEBI:57783"/>
        <dbReference type="ChEBI" id="CHEBI:58349"/>
        <dbReference type="EC" id="1.16.1.9"/>
    </reaction>
</comment>
<dbReference type="PANTHER" id="PTHR32361:SF28">
    <property type="entry name" value="FRP1P"/>
    <property type="match status" value="1"/>
</dbReference>
<dbReference type="InterPro" id="IPR013121">
    <property type="entry name" value="Fe_red_NAD-bd_6"/>
</dbReference>
<evidence type="ECO:0000313" key="17">
    <source>
        <dbReference type="Proteomes" id="UP001150266"/>
    </source>
</evidence>
<dbReference type="AlphaFoldDB" id="A0A9W9ASX8"/>
<organism evidence="16 17">
    <name type="scientific">Lentinula aciculospora</name>
    <dbReference type="NCBI Taxonomy" id="153920"/>
    <lineage>
        <taxon>Eukaryota</taxon>
        <taxon>Fungi</taxon>
        <taxon>Dikarya</taxon>
        <taxon>Basidiomycota</taxon>
        <taxon>Agaricomycotina</taxon>
        <taxon>Agaricomycetes</taxon>
        <taxon>Agaricomycetidae</taxon>
        <taxon>Agaricales</taxon>
        <taxon>Marasmiineae</taxon>
        <taxon>Omphalotaceae</taxon>
        <taxon>Lentinula</taxon>
    </lineage>
</organism>
<dbReference type="PROSITE" id="PS51384">
    <property type="entry name" value="FAD_FR"/>
    <property type="match status" value="1"/>
</dbReference>
<dbReference type="InterPro" id="IPR039261">
    <property type="entry name" value="FNR_nucleotide-bd"/>
</dbReference>
<keyword evidence="8 14" id="KW-1133">Transmembrane helix</keyword>
<dbReference type="EC" id="1.16.1.9" evidence="3"/>
<feature type="transmembrane region" description="Helical" evidence="14">
    <location>
        <begin position="221"/>
        <end position="242"/>
    </location>
</feature>
<dbReference type="InterPro" id="IPR013130">
    <property type="entry name" value="Fe3_Rdtase_TM_dom"/>
</dbReference>
<evidence type="ECO:0000256" key="6">
    <source>
        <dbReference type="ARBA" id="ARBA00022692"/>
    </source>
</evidence>
<comment type="subcellular location">
    <subcellularLocation>
        <location evidence="1">Cell membrane</location>
        <topology evidence="1">Multi-pass membrane protein</topology>
    </subcellularLocation>
</comment>
<dbReference type="SUPFAM" id="SSF52343">
    <property type="entry name" value="Ferredoxin reductase-like, C-terminal NADP-linked domain"/>
    <property type="match status" value="1"/>
</dbReference>
<keyword evidence="5" id="KW-1003">Cell membrane</keyword>
<feature type="transmembrane region" description="Helical" evidence="14">
    <location>
        <begin position="153"/>
        <end position="172"/>
    </location>
</feature>
<feature type="compositionally biased region" description="Low complexity" evidence="13">
    <location>
        <begin position="8"/>
        <end position="22"/>
    </location>
</feature>
<keyword evidence="17" id="KW-1185">Reference proteome</keyword>
<dbReference type="InterPro" id="IPR017927">
    <property type="entry name" value="FAD-bd_FR_type"/>
</dbReference>
<dbReference type="CDD" id="cd06186">
    <property type="entry name" value="NOX_Duox_like_FAD_NADP"/>
    <property type="match status" value="1"/>
</dbReference>
<keyword evidence="10" id="KW-0406">Ion transport</keyword>
<sequence length="612" mass="67365">MSATATTPSLVSPSLVSPAHSSYNSSEGPNGSTIVGYANILLLMLIILLIFVRIPRFFARLYHHSEWESGHILRYVPFSARIIGEPTIVDSLSWGSIDLSSDSEDSSEAGKLFVQRITISDSLQILPHAPSDASGLGSIFDFVHQRFVPGVSYLQLAMMSVWLAILCFPAFYQTNAFTDPVRFGWIAISQLPFVYTLGSKNNILGFLLGVGYEKLNLMHRFVGRIVFAAVNVHALGFFYKWLIAEEFQVMIGKPQNYIGLMGLICVDCLFFFSTDLWRREAYSYLHRNPCIFMSFHYDGCNSWAYGCAVIYVLDLCLRVAKTRFCTATIHPLRELGVTRVELPKVNSGWRVGQHVRLRVISSGMGLFGWSGIHPFTIASVADSPEGLVLFCKKAGNWTNKLFNMANSDLGLDNGEKKIFVMVEGPYGGLGNCMLASFSAAVFVVGGSGISFATSTVQDLIRKSLKKQTRVKSIELIWTVQDPSSLVPMLPLLTTMIQDSVLALISIRISVFYTRAPTGKFPFTEDFFSSACLTLSPGRPTLQPLLQGTIDRTVQEALSNKISGDIETPSGLFVGVCGPTGLAESVRAAVGRVDPQQKNEIGGVEVHEETFGW</sequence>
<dbReference type="Pfam" id="PF08030">
    <property type="entry name" value="NAD_binding_6"/>
    <property type="match status" value="1"/>
</dbReference>
<name>A0A9W9ASX8_9AGAR</name>
<dbReference type="EMBL" id="JAOTPV010000002">
    <property type="protein sequence ID" value="KAJ4487829.1"/>
    <property type="molecule type" value="Genomic_DNA"/>
</dbReference>
<proteinExistence type="inferred from homology"/>
<evidence type="ECO:0000256" key="7">
    <source>
        <dbReference type="ARBA" id="ARBA00022982"/>
    </source>
</evidence>
<dbReference type="Pfam" id="PF01794">
    <property type="entry name" value="Ferric_reduct"/>
    <property type="match status" value="1"/>
</dbReference>
<keyword evidence="4" id="KW-0813">Transport</keyword>